<gene>
    <name evidence="1" type="ORF">BDY19DRAFT_586245</name>
</gene>
<accession>A0ACB8UD64</accession>
<organism evidence="1 2">
    <name type="scientific">Irpex rosettiformis</name>
    <dbReference type="NCBI Taxonomy" id="378272"/>
    <lineage>
        <taxon>Eukaryota</taxon>
        <taxon>Fungi</taxon>
        <taxon>Dikarya</taxon>
        <taxon>Basidiomycota</taxon>
        <taxon>Agaricomycotina</taxon>
        <taxon>Agaricomycetes</taxon>
        <taxon>Polyporales</taxon>
        <taxon>Irpicaceae</taxon>
        <taxon>Irpex</taxon>
    </lineage>
</organism>
<reference evidence="1" key="1">
    <citation type="journal article" date="2021" name="Environ. Microbiol.">
        <title>Gene family expansions and transcriptome signatures uncover fungal adaptations to wood decay.</title>
        <authorList>
            <person name="Hage H."/>
            <person name="Miyauchi S."/>
            <person name="Viragh M."/>
            <person name="Drula E."/>
            <person name="Min B."/>
            <person name="Chaduli D."/>
            <person name="Navarro D."/>
            <person name="Favel A."/>
            <person name="Norest M."/>
            <person name="Lesage-Meessen L."/>
            <person name="Balint B."/>
            <person name="Merenyi Z."/>
            <person name="de Eugenio L."/>
            <person name="Morin E."/>
            <person name="Martinez A.T."/>
            <person name="Baldrian P."/>
            <person name="Stursova M."/>
            <person name="Martinez M.J."/>
            <person name="Novotny C."/>
            <person name="Magnuson J.K."/>
            <person name="Spatafora J.W."/>
            <person name="Maurice S."/>
            <person name="Pangilinan J."/>
            <person name="Andreopoulos W."/>
            <person name="LaButti K."/>
            <person name="Hundley H."/>
            <person name="Na H."/>
            <person name="Kuo A."/>
            <person name="Barry K."/>
            <person name="Lipzen A."/>
            <person name="Henrissat B."/>
            <person name="Riley R."/>
            <person name="Ahrendt S."/>
            <person name="Nagy L.G."/>
            <person name="Grigoriev I.V."/>
            <person name="Martin F."/>
            <person name="Rosso M.N."/>
        </authorList>
    </citation>
    <scope>NUCLEOTIDE SEQUENCE</scope>
    <source>
        <strain evidence="1">CBS 384.51</strain>
    </source>
</reference>
<comment type="caution">
    <text evidence="1">The sequence shown here is derived from an EMBL/GenBank/DDBJ whole genome shotgun (WGS) entry which is preliminary data.</text>
</comment>
<evidence type="ECO:0000313" key="2">
    <source>
        <dbReference type="Proteomes" id="UP001055072"/>
    </source>
</evidence>
<sequence length="303" mass="33402">MSNTTVDPSYIPLPVPGTPIWNTLYEDYSSGLIGSWITILLCGIALAQTYHYFNNYPTDSLRLKMLVWTLMILNVLHATFVCVAEYQYLVSGIGDRTASLTIGWAIVVTVEIHVTLAAAVLLYFTNMCTKMLAGKRVQKPLLVILLIIIALHFGFGTATVVELARLNTLWDFESFKNVSTIPMVAFQVAADVSVAASVCYALPRPSRQSFRQSREAIQTLVVYAVSRGILTSFAAIVELVGLTIGSQGLWFAAADYIIAGLYMNSFLASLNSRNRIRQRMAGVVNVDSQLPASINHSRLLLKR</sequence>
<keyword evidence="2" id="KW-1185">Reference proteome</keyword>
<name>A0ACB8UD64_9APHY</name>
<dbReference type="EMBL" id="MU274904">
    <property type="protein sequence ID" value="KAI0092191.1"/>
    <property type="molecule type" value="Genomic_DNA"/>
</dbReference>
<proteinExistence type="predicted"/>
<protein>
    <submittedName>
        <fullName evidence="1">Uncharacterized protein</fullName>
    </submittedName>
</protein>
<dbReference type="Proteomes" id="UP001055072">
    <property type="component" value="Unassembled WGS sequence"/>
</dbReference>
<evidence type="ECO:0000313" key="1">
    <source>
        <dbReference type="EMBL" id="KAI0092191.1"/>
    </source>
</evidence>